<evidence type="ECO:0000313" key="11">
    <source>
        <dbReference type="EMBL" id="MUG66385.1"/>
    </source>
</evidence>
<dbReference type="GO" id="GO:0005737">
    <property type="term" value="C:cytoplasm"/>
    <property type="evidence" value="ECO:0007669"/>
    <property type="project" value="UniProtKB-SubCell"/>
</dbReference>
<dbReference type="GO" id="GO:0045892">
    <property type="term" value="P:negative regulation of DNA-templated transcription"/>
    <property type="evidence" value="ECO:0007669"/>
    <property type="project" value="TreeGrafter"/>
</dbReference>
<dbReference type="InterPro" id="IPR043135">
    <property type="entry name" value="Fur_C"/>
</dbReference>
<dbReference type="PANTHER" id="PTHR33202">
    <property type="entry name" value="ZINC UPTAKE REGULATION PROTEIN"/>
    <property type="match status" value="1"/>
</dbReference>
<evidence type="ECO:0000256" key="3">
    <source>
        <dbReference type="ARBA" id="ARBA00022490"/>
    </source>
</evidence>
<dbReference type="Gene3D" id="3.30.1490.190">
    <property type="match status" value="1"/>
</dbReference>
<dbReference type="PANTHER" id="PTHR33202:SF1">
    <property type="entry name" value="FERRIC UPTAKE REGULATION PROTEIN"/>
    <property type="match status" value="1"/>
</dbReference>
<feature type="binding site" evidence="10">
    <location>
        <position position="126"/>
    </location>
    <ligand>
        <name>Fe cation</name>
        <dbReference type="ChEBI" id="CHEBI:24875"/>
    </ligand>
</feature>
<dbReference type="GO" id="GO:0000976">
    <property type="term" value="F:transcription cis-regulatory region binding"/>
    <property type="evidence" value="ECO:0007669"/>
    <property type="project" value="TreeGrafter"/>
</dbReference>
<keyword evidence="8" id="KW-0804">Transcription</keyword>
<keyword evidence="6" id="KW-0805">Transcription regulation</keyword>
<reference evidence="11 14" key="2">
    <citation type="submission" date="2019-11" db="EMBL/GenBank/DDBJ databases">
        <title>Draft genome sequences of five Paenibacillus species of dairy origin.</title>
        <authorList>
            <person name="Olajide A.M."/>
            <person name="Chen S."/>
            <person name="Lapointe G."/>
        </authorList>
    </citation>
    <scope>NUCLEOTIDE SEQUENCE [LARGE SCALE GENOMIC DNA]</scope>
    <source>
        <strain evidence="11 14">3CS1</strain>
    </source>
</reference>
<dbReference type="CDD" id="cd07153">
    <property type="entry name" value="Fur_like"/>
    <property type="match status" value="1"/>
</dbReference>
<evidence type="ECO:0000256" key="4">
    <source>
        <dbReference type="ARBA" id="ARBA00022491"/>
    </source>
</evidence>
<evidence type="ECO:0000256" key="6">
    <source>
        <dbReference type="ARBA" id="ARBA00023015"/>
    </source>
</evidence>
<sequence>MENKLELLVETMVSKGLRMTSQRRWIAEVFSDSTGFVLPKQVHHYISERIPGVSYDTVYRNLRLLTDIGILEQFDFAGGVRFKLRCGPDSHHHHFICIKCEQTYPLDYCPMENVETTPEAFRILSHKFEVYGICGRCGTD</sequence>
<dbReference type="GO" id="GO:1900376">
    <property type="term" value="P:regulation of secondary metabolite biosynthetic process"/>
    <property type="evidence" value="ECO:0007669"/>
    <property type="project" value="TreeGrafter"/>
</dbReference>
<keyword evidence="5 9" id="KW-0862">Zinc</keyword>
<evidence type="ECO:0000256" key="9">
    <source>
        <dbReference type="PIRSR" id="PIRSR602481-1"/>
    </source>
</evidence>
<dbReference type="InterPro" id="IPR036390">
    <property type="entry name" value="WH_DNA-bd_sf"/>
</dbReference>
<feature type="binding site" evidence="10">
    <location>
        <position position="91"/>
    </location>
    <ligand>
        <name>Fe cation</name>
        <dbReference type="ChEBI" id="CHEBI:24875"/>
    </ligand>
</feature>
<evidence type="ECO:0000256" key="7">
    <source>
        <dbReference type="ARBA" id="ARBA00023125"/>
    </source>
</evidence>
<dbReference type="Proteomes" id="UP000435177">
    <property type="component" value="Unassembled WGS sequence"/>
</dbReference>
<comment type="cofactor">
    <cofactor evidence="10">
        <name>Mn(2+)</name>
        <dbReference type="ChEBI" id="CHEBI:29035"/>
    </cofactor>
    <cofactor evidence="10">
        <name>Fe(2+)</name>
        <dbReference type="ChEBI" id="CHEBI:29033"/>
    </cofactor>
    <text evidence="10">Binds 1 Mn(2+) or Fe(2+) ion per subunit.</text>
</comment>
<organism evidence="12 13">
    <name type="scientific">Paenibacillus campinasensis</name>
    <dbReference type="NCBI Taxonomy" id="66347"/>
    <lineage>
        <taxon>Bacteria</taxon>
        <taxon>Bacillati</taxon>
        <taxon>Bacillota</taxon>
        <taxon>Bacilli</taxon>
        <taxon>Bacillales</taxon>
        <taxon>Paenibacillaceae</taxon>
        <taxon>Paenibacillus</taxon>
    </lineage>
</organism>
<dbReference type="Pfam" id="PF01475">
    <property type="entry name" value="FUR"/>
    <property type="match status" value="1"/>
</dbReference>
<evidence type="ECO:0000256" key="1">
    <source>
        <dbReference type="ARBA" id="ARBA00004496"/>
    </source>
</evidence>
<dbReference type="OrthoDB" id="8659436at2"/>
<evidence type="ECO:0000313" key="13">
    <source>
        <dbReference type="Proteomes" id="UP000215596"/>
    </source>
</evidence>
<feature type="binding site" evidence="9">
    <location>
        <position position="134"/>
    </location>
    <ligand>
        <name>Zn(2+)</name>
        <dbReference type="ChEBI" id="CHEBI:29105"/>
    </ligand>
</feature>
<gene>
    <name evidence="12" type="ORF">CHH67_05850</name>
    <name evidence="11" type="ORF">GNP94_10195</name>
</gene>
<dbReference type="InterPro" id="IPR036388">
    <property type="entry name" value="WH-like_DNA-bd_sf"/>
</dbReference>
<keyword evidence="4" id="KW-0678">Repressor</keyword>
<evidence type="ECO:0000313" key="14">
    <source>
        <dbReference type="Proteomes" id="UP000435177"/>
    </source>
</evidence>
<dbReference type="EMBL" id="NPBY01000017">
    <property type="protein sequence ID" value="PAD78743.1"/>
    <property type="molecule type" value="Genomic_DNA"/>
</dbReference>
<keyword evidence="7" id="KW-0238">DNA-binding</keyword>
<protein>
    <submittedName>
        <fullName evidence="12">Transcriptional repressor</fullName>
    </submittedName>
</protein>
<evidence type="ECO:0000256" key="10">
    <source>
        <dbReference type="PIRSR" id="PIRSR602481-2"/>
    </source>
</evidence>
<dbReference type="Gene3D" id="1.10.10.10">
    <property type="entry name" value="Winged helix-like DNA-binding domain superfamily/Winged helix DNA-binding domain"/>
    <property type="match status" value="1"/>
</dbReference>
<dbReference type="Proteomes" id="UP000215596">
    <property type="component" value="Unassembled WGS sequence"/>
</dbReference>
<keyword evidence="14" id="KW-1185">Reference proteome</keyword>
<evidence type="ECO:0000256" key="2">
    <source>
        <dbReference type="ARBA" id="ARBA00007957"/>
    </source>
</evidence>
<dbReference type="SUPFAM" id="SSF46785">
    <property type="entry name" value="Winged helix' DNA-binding domain"/>
    <property type="match status" value="1"/>
</dbReference>
<accession>A0A268F081</accession>
<evidence type="ECO:0000256" key="8">
    <source>
        <dbReference type="ARBA" id="ARBA00023163"/>
    </source>
</evidence>
<name>A0A268F081_9BACL</name>
<keyword evidence="10" id="KW-0408">Iron</keyword>
<dbReference type="EMBL" id="WOAA01000006">
    <property type="protein sequence ID" value="MUG66385.1"/>
    <property type="molecule type" value="Genomic_DNA"/>
</dbReference>
<keyword evidence="9" id="KW-0479">Metal-binding</keyword>
<feature type="binding site" evidence="9">
    <location>
        <position position="97"/>
    </location>
    <ligand>
        <name>Zn(2+)</name>
        <dbReference type="ChEBI" id="CHEBI:29105"/>
    </ligand>
</feature>
<reference evidence="12 13" key="1">
    <citation type="submission" date="2017-07" db="EMBL/GenBank/DDBJ databases">
        <title>Isolation and whole genome analysis of endospore-forming bacteria from heroin.</title>
        <authorList>
            <person name="Kalinowski J."/>
            <person name="Ahrens B."/>
            <person name="Al-Dilaimi A."/>
            <person name="Winkler A."/>
            <person name="Wibberg D."/>
            <person name="Schleenbecker U."/>
            <person name="Ruckert C."/>
            <person name="Wolfel R."/>
            <person name="Grass G."/>
        </authorList>
    </citation>
    <scope>NUCLEOTIDE SEQUENCE [LARGE SCALE GENOMIC DNA]</scope>
    <source>
        <strain evidence="12 13">7537-G1</strain>
    </source>
</reference>
<comment type="subcellular location">
    <subcellularLocation>
        <location evidence="1">Cytoplasm</location>
    </subcellularLocation>
</comment>
<dbReference type="GO" id="GO:0003700">
    <property type="term" value="F:DNA-binding transcription factor activity"/>
    <property type="evidence" value="ECO:0007669"/>
    <property type="project" value="InterPro"/>
</dbReference>
<comment type="similarity">
    <text evidence="2">Belongs to the Fur family.</text>
</comment>
<comment type="caution">
    <text evidence="12">The sequence shown here is derived from an EMBL/GenBank/DDBJ whole genome shotgun (WGS) entry which is preliminary data.</text>
</comment>
<feature type="binding site" evidence="9">
    <location>
        <position position="137"/>
    </location>
    <ligand>
        <name>Zn(2+)</name>
        <dbReference type="ChEBI" id="CHEBI:29105"/>
    </ligand>
</feature>
<feature type="binding site" evidence="9">
    <location>
        <position position="100"/>
    </location>
    <ligand>
        <name>Zn(2+)</name>
        <dbReference type="ChEBI" id="CHEBI:29105"/>
    </ligand>
</feature>
<comment type="cofactor">
    <cofactor evidence="9">
        <name>Zn(2+)</name>
        <dbReference type="ChEBI" id="CHEBI:29105"/>
    </cofactor>
    <text evidence="9">Binds 1 zinc ion per subunit.</text>
</comment>
<dbReference type="InterPro" id="IPR002481">
    <property type="entry name" value="FUR"/>
</dbReference>
<proteinExistence type="inferred from homology"/>
<dbReference type="AlphaFoldDB" id="A0A268F081"/>
<feature type="binding site" evidence="10">
    <location>
        <position position="112"/>
    </location>
    <ligand>
        <name>Fe cation</name>
        <dbReference type="ChEBI" id="CHEBI:24875"/>
    </ligand>
</feature>
<keyword evidence="3" id="KW-0963">Cytoplasm</keyword>
<evidence type="ECO:0000256" key="5">
    <source>
        <dbReference type="ARBA" id="ARBA00022833"/>
    </source>
</evidence>
<evidence type="ECO:0000313" key="12">
    <source>
        <dbReference type="EMBL" id="PAD78743.1"/>
    </source>
</evidence>
<dbReference type="GO" id="GO:0008270">
    <property type="term" value="F:zinc ion binding"/>
    <property type="evidence" value="ECO:0007669"/>
    <property type="project" value="TreeGrafter"/>
</dbReference>